<evidence type="ECO:0000313" key="7">
    <source>
        <dbReference type="Proteomes" id="UP000004310"/>
    </source>
</evidence>
<dbReference type="HOGENOM" id="CLU_186083_2_0_5"/>
<dbReference type="Pfam" id="PF04588">
    <property type="entry name" value="HIG_1_N"/>
    <property type="match status" value="1"/>
</dbReference>
<accession>Q0G7U8</accession>
<feature type="transmembrane region" description="Helical" evidence="4">
    <location>
        <begin position="6"/>
        <end position="24"/>
    </location>
</feature>
<dbReference type="eggNOG" id="ENOG5031BMC">
    <property type="taxonomic scope" value="Bacteria"/>
</dbReference>
<dbReference type="RefSeq" id="WP_007066241.1">
    <property type="nucleotide sequence ID" value="NZ_DS022272.1"/>
</dbReference>
<dbReference type="PROSITE" id="PS51503">
    <property type="entry name" value="HIG1"/>
    <property type="match status" value="1"/>
</dbReference>
<feature type="transmembrane region" description="Helical" evidence="4">
    <location>
        <begin position="44"/>
        <end position="61"/>
    </location>
</feature>
<evidence type="ECO:0000259" key="5">
    <source>
        <dbReference type="PROSITE" id="PS51503"/>
    </source>
</evidence>
<protein>
    <recommendedName>
        <fullName evidence="5">HIG1 domain-containing protein</fullName>
    </recommendedName>
</protein>
<dbReference type="InterPro" id="IPR007667">
    <property type="entry name" value="Hypoxia_induced_domain"/>
</dbReference>
<reference evidence="6 7" key="1">
    <citation type="journal article" date="2010" name="J. Bacteriol.">
        <title>Genome sequence of Fulvimarina pelagi HTCC2506T, a Mn(II)-oxidizing alphaproteobacterium possessing an aerobic anoxygenic photosynthetic gene cluster and Xanthorhodopsin.</title>
        <authorList>
            <person name="Kang I."/>
            <person name="Oh H.M."/>
            <person name="Lim S.I."/>
            <person name="Ferriera S."/>
            <person name="Giovannoni S.J."/>
            <person name="Cho J.C."/>
        </authorList>
    </citation>
    <scope>NUCLEOTIDE SEQUENCE [LARGE SCALE GENOMIC DNA]</scope>
    <source>
        <strain evidence="6 7">HTCC2506</strain>
    </source>
</reference>
<gene>
    <name evidence="6" type="ORF">FP2506_05491</name>
</gene>
<evidence type="ECO:0000256" key="1">
    <source>
        <dbReference type="ARBA" id="ARBA00022692"/>
    </source>
</evidence>
<feature type="domain" description="HIG1" evidence="5">
    <location>
        <begin position="1"/>
        <end position="62"/>
    </location>
</feature>
<dbReference type="Proteomes" id="UP000004310">
    <property type="component" value="Unassembled WGS sequence"/>
</dbReference>
<evidence type="ECO:0000256" key="2">
    <source>
        <dbReference type="ARBA" id="ARBA00022989"/>
    </source>
</evidence>
<keyword evidence="3 4" id="KW-0472">Membrane</keyword>
<name>Q0G7U8_9HYPH</name>
<proteinExistence type="predicted"/>
<evidence type="ECO:0000313" key="6">
    <source>
        <dbReference type="EMBL" id="EAU42266.1"/>
    </source>
</evidence>
<sequence>MSGFLTFLALAAMIATAIVLLMGLRNLMKGGPSNKSQKFMRYRIMFQAIAVVLIVAFLVFGR</sequence>
<dbReference type="NCBIfam" id="NF033233">
    <property type="entry name" value="twin_helix"/>
    <property type="match status" value="1"/>
</dbReference>
<evidence type="ECO:0000256" key="3">
    <source>
        <dbReference type="ARBA" id="ARBA00023136"/>
    </source>
</evidence>
<evidence type="ECO:0000256" key="4">
    <source>
        <dbReference type="SAM" id="Phobius"/>
    </source>
</evidence>
<dbReference type="EMBL" id="AATP01000001">
    <property type="protein sequence ID" value="EAU42266.1"/>
    <property type="molecule type" value="Genomic_DNA"/>
</dbReference>
<dbReference type="STRING" id="217511.GCA_001463845_01653"/>
<comment type="caution">
    <text evidence="6">The sequence shown here is derived from an EMBL/GenBank/DDBJ whole genome shotgun (WGS) entry which is preliminary data.</text>
</comment>
<keyword evidence="2 4" id="KW-1133">Transmembrane helix</keyword>
<keyword evidence="7" id="KW-1185">Reference proteome</keyword>
<dbReference type="AlphaFoldDB" id="Q0G7U8"/>
<keyword evidence="1 4" id="KW-0812">Transmembrane</keyword>
<organism evidence="6 7">
    <name type="scientific">Fulvimarina pelagi HTCC2506</name>
    <dbReference type="NCBI Taxonomy" id="314231"/>
    <lineage>
        <taxon>Bacteria</taxon>
        <taxon>Pseudomonadati</taxon>
        <taxon>Pseudomonadota</taxon>
        <taxon>Alphaproteobacteria</taxon>
        <taxon>Hyphomicrobiales</taxon>
        <taxon>Aurantimonadaceae</taxon>
        <taxon>Fulvimarina</taxon>
    </lineage>
</organism>
<dbReference type="Gene3D" id="6.10.140.1320">
    <property type="match status" value="1"/>
</dbReference>